<dbReference type="SUPFAM" id="SSF56801">
    <property type="entry name" value="Acetyl-CoA synthetase-like"/>
    <property type="match status" value="1"/>
</dbReference>
<comment type="caution">
    <text evidence="2">The sequence shown here is derived from an EMBL/GenBank/DDBJ whole genome shotgun (WGS) entry which is preliminary data.</text>
</comment>
<name>A0AA36MYH6_9DINO</name>
<dbReference type="EMBL" id="CAUJNA010001213">
    <property type="protein sequence ID" value="CAJ1385244.1"/>
    <property type="molecule type" value="Genomic_DNA"/>
</dbReference>
<accession>A0AA36MYH6</accession>
<dbReference type="GO" id="GO:0005737">
    <property type="term" value="C:cytoplasm"/>
    <property type="evidence" value="ECO:0007669"/>
    <property type="project" value="TreeGrafter"/>
</dbReference>
<sequence>MATWLPTPAGAAGAGAGELRDVPCLVAEAARRGPELAVRSEALDTEDGAKYPADRYCLTFPQLLQKAQVLACELRRRSPEPLVAVCLQRTPALVVALLGVWCAGKAYLPLEPTHPGARLRFLLEDSGAEVLVTCWCVRRRNLLPEERIVRVAAVDGRLICPEGAQPPLSAPDLAVEPTDLQTPAYLMYTSGSTGTPKGVLVARRGVLNVLHAFNDMIRPGRDTGDAGDGVGGQLLATTTYCFDISVLEIFWPLCFGFSLFLVSASTARNGGKLARLVGSQGADLLQGTPAMWRSLVANGWTGHAGGRGR</sequence>
<dbReference type="InterPro" id="IPR020845">
    <property type="entry name" value="AMP-binding_CS"/>
</dbReference>
<protein>
    <recommendedName>
        <fullName evidence="1">AMP-dependent synthetase/ligase domain-containing protein</fullName>
    </recommendedName>
</protein>
<dbReference type="GO" id="GO:0031177">
    <property type="term" value="F:phosphopantetheine binding"/>
    <property type="evidence" value="ECO:0007669"/>
    <property type="project" value="TreeGrafter"/>
</dbReference>
<evidence type="ECO:0000259" key="1">
    <source>
        <dbReference type="Pfam" id="PF00501"/>
    </source>
</evidence>
<evidence type="ECO:0000313" key="2">
    <source>
        <dbReference type="EMBL" id="CAJ1385244.1"/>
    </source>
</evidence>
<reference evidence="2" key="1">
    <citation type="submission" date="2023-08" db="EMBL/GenBank/DDBJ databases">
        <authorList>
            <person name="Chen Y."/>
            <person name="Shah S."/>
            <person name="Dougan E. K."/>
            <person name="Thang M."/>
            <person name="Chan C."/>
        </authorList>
    </citation>
    <scope>NUCLEOTIDE SEQUENCE</scope>
</reference>
<dbReference type="Gene3D" id="3.40.50.980">
    <property type="match status" value="2"/>
</dbReference>
<gene>
    <name evidence="2" type="ORF">EVOR1521_LOCUS11886</name>
</gene>
<feature type="domain" description="AMP-dependent synthetase/ligase" evidence="1">
    <location>
        <begin position="54"/>
        <end position="298"/>
    </location>
</feature>
<dbReference type="Pfam" id="PF00501">
    <property type="entry name" value="AMP-binding"/>
    <property type="match status" value="1"/>
</dbReference>
<proteinExistence type="predicted"/>
<evidence type="ECO:0000313" key="3">
    <source>
        <dbReference type="Proteomes" id="UP001178507"/>
    </source>
</evidence>
<dbReference type="PANTHER" id="PTHR45527:SF1">
    <property type="entry name" value="FATTY ACID SYNTHASE"/>
    <property type="match status" value="1"/>
</dbReference>
<organism evidence="2 3">
    <name type="scientific">Effrenium voratum</name>
    <dbReference type="NCBI Taxonomy" id="2562239"/>
    <lineage>
        <taxon>Eukaryota</taxon>
        <taxon>Sar</taxon>
        <taxon>Alveolata</taxon>
        <taxon>Dinophyceae</taxon>
        <taxon>Suessiales</taxon>
        <taxon>Symbiodiniaceae</taxon>
        <taxon>Effrenium</taxon>
    </lineage>
</organism>
<dbReference type="PANTHER" id="PTHR45527">
    <property type="entry name" value="NONRIBOSOMAL PEPTIDE SYNTHETASE"/>
    <property type="match status" value="1"/>
</dbReference>
<dbReference type="PROSITE" id="PS00455">
    <property type="entry name" value="AMP_BINDING"/>
    <property type="match status" value="1"/>
</dbReference>
<dbReference type="AlphaFoldDB" id="A0AA36MYH6"/>
<dbReference type="GO" id="GO:0043041">
    <property type="term" value="P:amino acid activation for nonribosomal peptide biosynthetic process"/>
    <property type="evidence" value="ECO:0007669"/>
    <property type="project" value="TreeGrafter"/>
</dbReference>
<dbReference type="InterPro" id="IPR000873">
    <property type="entry name" value="AMP-dep_synth/lig_dom"/>
</dbReference>
<dbReference type="GO" id="GO:0044550">
    <property type="term" value="P:secondary metabolite biosynthetic process"/>
    <property type="evidence" value="ECO:0007669"/>
    <property type="project" value="TreeGrafter"/>
</dbReference>
<dbReference type="Proteomes" id="UP001178507">
    <property type="component" value="Unassembled WGS sequence"/>
</dbReference>
<keyword evidence="3" id="KW-1185">Reference proteome</keyword>